<dbReference type="GO" id="GO:0003779">
    <property type="term" value="F:actin binding"/>
    <property type="evidence" value="ECO:0007669"/>
    <property type="project" value="TreeGrafter"/>
</dbReference>
<protein>
    <submittedName>
        <fullName evidence="6">Uncharacterized protein</fullName>
    </submittedName>
</protein>
<accession>A0A0P4WVM9</accession>
<dbReference type="GO" id="GO:0032233">
    <property type="term" value="P:positive regulation of actin filament bundle assembly"/>
    <property type="evidence" value="ECO:0007669"/>
    <property type="project" value="TreeGrafter"/>
</dbReference>
<dbReference type="OrthoDB" id="300641at2759"/>
<feature type="region of interest" description="Disordered" evidence="5">
    <location>
        <begin position="1"/>
        <end position="26"/>
    </location>
</feature>
<dbReference type="InterPro" id="IPR051976">
    <property type="entry name" value="Synaptopodin_domain"/>
</dbReference>
<keyword evidence="2" id="KW-0963">Cytoplasm</keyword>
<reference evidence="6" key="1">
    <citation type="submission" date="2015-10" db="EMBL/GenBank/DDBJ databases">
        <title>Daphnia magna gene sets from two clonal populations assembled and annotated with EvidentialGene.</title>
        <authorList>
            <person name="Gilbert D."/>
            <person name="Podicheti R."/>
            <person name="Orsini L."/>
            <person name="Colbourne J."/>
            <person name="Pfrender M."/>
        </authorList>
    </citation>
    <scope>NUCLEOTIDE SEQUENCE</scope>
</reference>
<reference evidence="6" key="2">
    <citation type="submission" date="2015-10" db="EMBL/GenBank/DDBJ databases">
        <authorList>
            <person name="Gilbert D.G."/>
        </authorList>
    </citation>
    <scope>NUCLEOTIDE SEQUENCE</scope>
</reference>
<evidence type="ECO:0000256" key="2">
    <source>
        <dbReference type="ARBA" id="ARBA00022490"/>
    </source>
</evidence>
<feature type="region of interest" description="Disordered" evidence="5">
    <location>
        <begin position="282"/>
        <end position="324"/>
    </location>
</feature>
<dbReference type="GO" id="GO:0005634">
    <property type="term" value="C:nucleus"/>
    <property type="evidence" value="ECO:0007669"/>
    <property type="project" value="TreeGrafter"/>
</dbReference>
<dbReference type="GO" id="GO:0030018">
    <property type="term" value="C:Z disc"/>
    <property type="evidence" value="ECO:0007669"/>
    <property type="project" value="TreeGrafter"/>
</dbReference>
<feature type="region of interest" description="Disordered" evidence="5">
    <location>
        <begin position="135"/>
        <end position="238"/>
    </location>
</feature>
<dbReference type="PANTHER" id="PTHR24217:SF0">
    <property type="entry name" value="PDZ DOMAIN-CONTAINING PROTEIN"/>
    <property type="match status" value="1"/>
</dbReference>
<proteinExistence type="inferred from homology"/>
<organism evidence="6">
    <name type="scientific">Daphnia magna</name>
    <dbReference type="NCBI Taxonomy" id="35525"/>
    <lineage>
        <taxon>Eukaryota</taxon>
        <taxon>Metazoa</taxon>
        <taxon>Ecdysozoa</taxon>
        <taxon>Arthropoda</taxon>
        <taxon>Crustacea</taxon>
        <taxon>Branchiopoda</taxon>
        <taxon>Diplostraca</taxon>
        <taxon>Cladocera</taxon>
        <taxon>Anomopoda</taxon>
        <taxon>Daphniidae</taxon>
        <taxon>Daphnia</taxon>
    </lineage>
</organism>
<feature type="region of interest" description="Disordered" evidence="5">
    <location>
        <begin position="851"/>
        <end position="871"/>
    </location>
</feature>
<name>A0A0P4WVM9_9CRUS</name>
<evidence type="ECO:0000256" key="1">
    <source>
        <dbReference type="ARBA" id="ARBA00004496"/>
    </source>
</evidence>
<keyword evidence="3" id="KW-0597">Phosphoprotein</keyword>
<dbReference type="GO" id="GO:0015629">
    <property type="term" value="C:actin cytoskeleton"/>
    <property type="evidence" value="ECO:0007669"/>
    <property type="project" value="TreeGrafter"/>
</dbReference>
<evidence type="ECO:0000256" key="3">
    <source>
        <dbReference type="ARBA" id="ARBA00022553"/>
    </source>
</evidence>
<comment type="subcellular location">
    <subcellularLocation>
        <location evidence="1">Cytoplasm</location>
    </subcellularLocation>
</comment>
<dbReference type="PANTHER" id="PTHR24217">
    <property type="entry name" value="PUTATIVE-RELATED"/>
    <property type="match status" value="1"/>
</dbReference>
<evidence type="ECO:0000256" key="5">
    <source>
        <dbReference type="SAM" id="MobiDB-lite"/>
    </source>
</evidence>
<sequence>MDGEESSTTVVTSTSSSYSSSSSTTLVQQTLMTVTDDVQVEEGISDTISQEAVITSSTTSSLTATSSQQINQQILESGLDESMEQSACMEEEIVSSSTVSREEVITQEALHSPSALLDEEEQLLVEELLVEEDQSLSAEAFTTEMEPSIEMAEDLKEPGNDDGGVDDSGTEINTSIGDVDQQEELAQEHQQSTEADLSIQEPQSTEADQTVASGSECRPVEAGDLSGSSSNNREIQQENIKHALHEIISEIDREMEADFSNEEVEETGQVIKDESILLINSGQAAQRKRSPPPVQPKKARPVSVPANFLQEGSGGPISPETGKPIDLQKIFTPASDFPSGDITPRRQRRMYTSSSFYSSSHPSMEEQVELARQISHSLSADTNSTSKGQSMYVKRRNRSSKWIHEANLHGGVDDDHAGDQQNKIDNTHQADDDGRMTFKIPNIGAQEIQFRAKSPLKLLMNPKGQIWDLKSLRNTGMHIEAAQLSPEICSSLVKDLQSPKGKGAALFAKRKQKSEKWIVDENTVKQKTANAAAMAAAAVANEAAAAPTAMGQTRVDQAQKMASVQDALVGPRLKLVKSPWEAALKDGTVDTAFQDLRSNRLSGVANQSGILERKMEPLPPMPTTTLSAAAPVQPKLNMKPLESVPKMLPHFKAQPQTSTAAETESVPVAAPVEEKPFVPTPLRPDNVNPYKPKAAKGWGNAPVDALSTVEFATPKTNAVLEHVQTKQRPVTMPPISVTGDQDGASEQAENAPKSAQVLEDGKHNPFGFELPVLRSVSTTQLPPPIVRQEPELILPTLRPVPEKTVEPSDSAAVDTTPAVQWELPPLDSRPNLQALLEREKRASEAVVNDEALKHRQEQQQRKQQQEELQRKQQQEEQLRKLQEEDQLKKQQQQELKKQQEELQRKQQEAQQKAMVQQLEQQQLQKRQQQQIVMTEEMRMAQEAQLAKLSVRLKVQRFESAGPTPVNYIGQVSVSQSGSPRQSGIQTPSHVVLTGRNKANPATIMPAKENDVRSVCNSKENAAPLQSKPLGIPRMMEMNHQNESIPSIPKPAMAVSHNQPPAIIQQHQPTLQMLESFPAVQLRQPSTGKTLINTDDGESSLSLNRRSLADYTNYNTAPRGWTSAAKEIYRPVTFKMA</sequence>
<feature type="region of interest" description="Disordered" evidence="5">
    <location>
        <begin position="724"/>
        <end position="753"/>
    </location>
</feature>
<feature type="region of interest" description="Disordered" evidence="5">
    <location>
        <begin position="797"/>
        <end position="826"/>
    </location>
</feature>
<feature type="compositionally biased region" description="Polar residues" evidence="5">
    <location>
        <begin position="188"/>
        <end position="213"/>
    </location>
</feature>
<dbReference type="EMBL" id="GDIP01251453">
    <property type="protein sequence ID" value="JAI71948.1"/>
    <property type="molecule type" value="Transcribed_RNA"/>
</dbReference>
<dbReference type="AlphaFoldDB" id="A0A0P4WVM9"/>
<comment type="similarity">
    <text evidence="4">Belongs to the synaptopodin family.</text>
</comment>
<evidence type="ECO:0000256" key="4">
    <source>
        <dbReference type="ARBA" id="ARBA00038161"/>
    </source>
</evidence>
<evidence type="ECO:0000313" key="6">
    <source>
        <dbReference type="EMBL" id="JAI71948.1"/>
    </source>
</evidence>